<dbReference type="KEGG" id="mri:Mal4_52730"/>
<proteinExistence type="inferred from homology"/>
<evidence type="ECO:0000256" key="4">
    <source>
        <dbReference type="ARBA" id="ARBA00022729"/>
    </source>
</evidence>
<dbReference type="GO" id="GO:0046872">
    <property type="term" value="F:metal ion binding"/>
    <property type="evidence" value="ECO:0007669"/>
    <property type="project" value="UniProtKB-KW"/>
</dbReference>
<dbReference type="Proteomes" id="UP000320496">
    <property type="component" value="Chromosome"/>
</dbReference>
<dbReference type="GO" id="GO:0004423">
    <property type="term" value="F:iduronate-2-sulfatase activity"/>
    <property type="evidence" value="ECO:0007669"/>
    <property type="project" value="InterPro"/>
</dbReference>
<evidence type="ECO:0000256" key="5">
    <source>
        <dbReference type="ARBA" id="ARBA00022801"/>
    </source>
</evidence>
<evidence type="ECO:0000313" key="8">
    <source>
        <dbReference type="EMBL" id="QDU40910.1"/>
    </source>
</evidence>
<dbReference type="RefSeq" id="WP_197443842.1">
    <property type="nucleotide sequence ID" value="NZ_CP036275.1"/>
</dbReference>
<evidence type="ECO:0000256" key="1">
    <source>
        <dbReference type="ARBA" id="ARBA00001913"/>
    </source>
</evidence>
<dbReference type="AlphaFoldDB" id="A0A517ZEJ7"/>
<sequence>MTLRTLLVQVGVLLTLWISPLGEQTVAGAGPHVLFIAIDDLRPDLGSYGNKQVHSPHLDALSSQGVRFERAYCQYAQCNASRASLLTGLRPDSTRVYDLVTDFRDRVPGAVTLPQMFKRNGYAVLGMGKIFHNERDDPQSWHAYFAADARDDTYMTAENQALVREKFEAALAQGLKGTELVAATRGPATESADVPVSSYHDGQIADAAIAVLEHYRAGTLPDLVQQRGAAEAADARAIADRPLFLALGFRKPHLPFVAPQKFWDLYQRGELPLADNPFPPKDSPPWALTNFDELRNYHDMPKTGPVSPTQARLLRHGYYACVSFVDAQVGRVLKRLDQLGMRDDTIVVVWGDHGWKLGEHASWSKNTNFELDTRSPLIIHAPGVGRAGVATGLVEFVDIYPTLAELCGLTPPWYLQGTSMVPLLENPRRGWKTAAFSQILRRGGGNRTMGYSMRTDEWRYTAWVNPNNRSQVFARELYGHSGAGAENVNVADQVSPLLIKALEAELWAGGTKSLPEGVAPPGRRRSR</sequence>
<keyword evidence="9" id="KW-1185">Reference proteome</keyword>
<accession>A0A517ZEJ7</accession>
<comment type="cofactor">
    <cofactor evidence="1">
        <name>Ca(2+)</name>
        <dbReference type="ChEBI" id="CHEBI:29108"/>
    </cofactor>
</comment>
<dbReference type="GO" id="GO:0004065">
    <property type="term" value="F:arylsulfatase activity"/>
    <property type="evidence" value="ECO:0007669"/>
    <property type="project" value="UniProtKB-EC"/>
</dbReference>
<dbReference type="EMBL" id="CP036275">
    <property type="protein sequence ID" value="QDU40910.1"/>
    <property type="molecule type" value="Genomic_DNA"/>
</dbReference>
<evidence type="ECO:0000313" key="9">
    <source>
        <dbReference type="Proteomes" id="UP000320496"/>
    </source>
</evidence>
<gene>
    <name evidence="8" type="ORF">Mal4_52730</name>
</gene>
<evidence type="ECO:0000256" key="2">
    <source>
        <dbReference type="ARBA" id="ARBA00008779"/>
    </source>
</evidence>
<keyword evidence="6" id="KW-0106">Calcium</keyword>
<dbReference type="Gene3D" id="3.40.720.10">
    <property type="entry name" value="Alkaline Phosphatase, subunit A"/>
    <property type="match status" value="1"/>
</dbReference>
<dbReference type="GO" id="GO:0005737">
    <property type="term" value="C:cytoplasm"/>
    <property type="evidence" value="ECO:0007669"/>
    <property type="project" value="TreeGrafter"/>
</dbReference>
<dbReference type="PANTHER" id="PTHR45953:SF1">
    <property type="entry name" value="IDURONATE 2-SULFATASE"/>
    <property type="match status" value="1"/>
</dbReference>
<dbReference type="InterPro" id="IPR017850">
    <property type="entry name" value="Alkaline_phosphatase_core_sf"/>
</dbReference>
<evidence type="ECO:0000259" key="7">
    <source>
        <dbReference type="Pfam" id="PF00884"/>
    </source>
</evidence>
<comment type="similarity">
    <text evidence="2">Belongs to the sulfatase family.</text>
</comment>
<dbReference type="SUPFAM" id="SSF53649">
    <property type="entry name" value="Alkaline phosphatase-like"/>
    <property type="match status" value="1"/>
</dbReference>
<evidence type="ECO:0000256" key="6">
    <source>
        <dbReference type="ARBA" id="ARBA00022837"/>
    </source>
</evidence>
<keyword evidence="5 8" id="KW-0378">Hydrolase</keyword>
<organism evidence="8 9">
    <name type="scientific">Maioricimonas rarisocia</name>
    <dbReference type="NCBI Taxonomy" id="2528026"/>
    <lineage>
        <taxon>Bacteria</taxon>
        <taxon>Pseudomonadati</taxon>
        <taxon>Planctomycetota</taxon>
        <taxon>Planctomycetia</taxon>
        <taxon>Planctomycetales</taxon>
        <taxon>Planctomycetaceae</taxon>
        <taxon>Maioricimonas</taxon>
    </lineage>
</organism>
<reference evidence="8 9" key="1">
    <citation type="submission" date="2019-02" db="EMBL/GenBank/DDBJ databases">
        <title>Deep-cultivation of Planctomycetes and their phenomic and genomic characterization uncovers novel biology.</title>
        <authorList>
            <person name="Wiegand S."/>
            <person name="Jogler M."/>
            <person name="Boedeker C."/>
            <person name="Pinto D."/>
            <person name="Vollmers J."/>
            <person name="Rivas-Marin E."/>
            <person name="Kohn T."/>
            <person name="Peeters S.H."/>
            <person name="Heuer A."/>
            <person name="Rast P."/>
            <person name="Oberbeckmann S."/>
            <person name="Bunk B."/>
            <person name="Jeske O."/>
            <person name="Meyerdierks A."/>
            <person name="Storesund J.E."/>
            <person name="Kallscheuer N."/>
            <person name="Luecker S."/>
            <person name="Lage O.M."/>
            <person name="Pohl T."/>
            <person name="Merkel B.J."/>
            <person name="Hornburger P."/>
            <person name="Mueller R.-W."/>
            <person name="Bruemmer F."/>
            <person name="Labrenz M."/>
            <person name="Spormann A.M."/>
            <person name="Op den Camp H."/>
            <person name="Overmann J."/>
            <person name="Amann R."/>
            <person name="Jetten M.S.M."/>
            <person name="Mascher T."/>
            <person name="Medema M.H."/>
            <person name="Devos D.P."/>
            <person name="Kaster A.-K."/>
            <person name="Ovreas L."/>
            <person name="Rohde M."/>
            <person name="Galperin M.Y."/>
            <person name="Jogler C."/>
        </authorList>
    </citation>
    <scope>NUCLEOTIDE SEQUENCE [LARGE SCALE GENOMIC DNA]</scope>
    <source>
        <strain evidence="8 9">Mal4</strain>
    </source>
</reference>
<dbReference type="InterPro" id="IPR000917">
    <property type="entry name" value="Sulfatase_N"/>
</dbReference>
<dbReference type="CDD" id="cd16030">
    <property type="entry name" value="iduronate-2-sulfatase"/>
    <property type="match status" value="1"/>
</dbReference>
<keyword evidence="3" id="KW-0479">Metal-binding</keyword>
<name>A0A517ZEJ7_9PLAN</name>
<dbReference type="EC" id="3.1.6.1" evidence="8"/>
<protein>
    <submittedName>
        <fullName evidence="8">Arylsulfatase</fullName>
        <ecNumber evidence="8">3.1.6.1</ecNumber>
    </submittedName>
</protein>
<dbReference type="InterPro" id="IPR035874">
    <property type="entry name" value="IDS"/>
</dbReference>
<keyword evidence="4" id="KW-0732">Signal</keyword>
<dbReference type="PANTHER" id="PTHR45953">
    <property type="entry name" value="IDURONATE 2-SULFATASE"/>
    <property type="match status" value="1"/>
</dbReference>
<feature type="domain" description="Sulfatase N-terminal" evidence="7">
    <location>
        <begin position="31"/>
        <end position="408"/>
    </location>
</feature>
<evidence type="ECO:0000256" key="3">
    <source>
        <dbReference type="ARBA" id="ARBA00022723"/>
    </source>
</evidence>
<dbReference type="Pfam" id="PF00884">
    <property type="entry name" value="Sulfatase"/>
    <property type="match status" value="1"/>
</dbReference>